<dbReference type="PATRIC" id="fig|1345697.3.peg.517"/>
<reference evidence="1 2" key="1">
    <citation type="journal article" date="2014" name="Genome Announc.">
        <title>Complete Genome Sequence of the Thermophilic Polychlorinated Biphenyl Degrader Geobacillus sp. Strain JF8 (NBRC 109937).</title>
        <authorList>
            <person name="Shintani M."/>
            <person name="Ohtsubo Y."/>
            <person name="Fukuda K."/>
            <person name="Hosoyama A."/>
            <person name="Ohji S."/>
            <person name="Yamazoe A."/>
            <person name="Fujita N."/>
            <person name="Nagata Y."/>
            <person name="Tsuda M."/>
            <person name="Hatta T."/>
            <person name="Kimbara K."/>
        </authorList>
    </citation>
    <scope>NUCLEOTIDE SEQUENCE [LARGE SCALE GENOMIC DNA]</scope>
    <source>
        <strain evidence="1 2">JF8</strain>
    </source>
</reference>
<proteinExistence type="predicted"/>
<protein>
    <submittedName>
        <fullName evidence="1">Uncharacterized protein</fullName>
    </submittedName>
</protein>
<dbReference type="Proteomes" id="UP000015500">
    <property type="component" value="Chromosome"/>
</dbReference>
<name>S5YW59_GEOG3</name>
<evidence type="ECO:0000313" key="1">
    <source>
        <dbReference type="EMBL" id="AGT30929.1"/>
    </source>
</evidence>
<keyword evidence="2" id="KW-1185">Reference proteome</keyword>
<dbReference type="KEGG" id="gjf:M493_03105"/>
<gene>
    <name evidence="1" type="ORF">M493_03105</name>
</gene>
<dbReference type="HOGENOM" id="CLU_3290240_0_0_9"/>
<sequence>MPNLWMLMVGMAQIVTLKKAKGSFHHGTEKLPYSSRAQWK</sequence>
<organism evidence="1 2">
    <name type="scientific">Geobacillus genomosp. 3</name>
    <dbReference type="NCBI Taxonomy" id="1921421"/>
    <lineage>
        <taxon>Bacteria</taxon>
        <taxon>Bacillati</taxon>
        <taxon>Bacillota</taxon>
        <taxon>Bacilli</taxon>
        <taxon>Bacillales</taxon>
        <taxon>Anoxybacillaceae</taxon>
        <taxon>Geobacillus</taxon>
    </lineage>
</organism>
<dbReference type="EMBL" id="CP006254">
    <property type="protein sequence ID" value="AGT30929.1"/>
    <property type="molecule type" value="Genomic_DNA"/>
</dbReference>
<dbReference type="AlphaFoldDB" id="S5YW59"/>
<accession>S5YW59</accession>
<evidence type="ECO:0000313" key="2">
    <source>
        <dbReference type="Proteomes" id="UP000015500"/>
    </source>
</evidence>
<dbReference type="STRING" id="1921421.M493_03105"/>